<comment type="caution">
    <text evidence="2">The sequence shown here is derived from an EMBL/GenBank/DDBJ whole genome shotgun (WGS) entry which is preliminary data.</text>
</comment>
<dbReference type="EMBL" id="WNKQ01000001">
    <property type="protein sequence ID" value="KAF5854141.1"/>
    <property type="molecule type" value="Genomic_DNA"/>
</dbReference>
<protein>
    <submittedName>
        <fullName evidence="2">Uncharacterized protein</fullName>
    </submittedName>
</protein>
<feature type="region of interest" description="Disordered" evidence="1">
    <location>
        <begin position="81"/>
        <end position="137"/>
    </location>
</feature>
<name>A0A8H5ZPM4_COCSA</name>
<dbReference type="Proteomes" id="UP000624244">
    <property type="component" value="Unassembled WGS sequence"/>
</dbReference>
<feature type="compositionally biased region" description="Low complexity" evidence="1">
    <location>
        <begin position="46"/>
        <end position="57"/>
    </location>
</feature>
<feature type="compositionally biased region" description="Polar residues" evidence="1">
    <location>
        <begin position="264"/>
        <end position="274"/>
    </location>
</feature>
<evidence type="ECO:0000313" key="2">
    <source>
        <dbReference type="EMBL" id="KAF5854141.1"/>
    </source>
</evidence>
<feature type="compositionally biased region" description="Basic and acidic residues" evidence="1">
    <location>
        <begin position="105"/>
        <end position="122"/>
    </location>
</feature>
<organism evidence="2 3">
    <name type="scientific">Cochliobolus sativus</name>
    <name type="common">Common root rot and spot blotch fungus</name>
    <name type="synonym">Bipolaris sorokiniana</name>
    <dbReference type="NCBI Taxonomy" id="45130"/>
    <lineage>
        <taxon>Eukaryota</taxon>
        <taxon>Fungi</taxon>
        <taxon>Dikarya</taxon>
        <taxon>Ascomycota</taxon>
        <taxon>Pezizomycotina</taxon>
        <taxon>Dothideomycetes</taxon>
        <taxon>Pleosporomycetidae</taxon>
        <taxon>Pleosporales</taxon>
        <taxon>Pleosporineae</taxon>
        <taxon>Pleosporaceae</taxon>
        <taxon>Bipolaris</taxon>
    </lineage>
</organism>
<evidence type="ECO:0000313" key="3">
    <source>
        <dbReference type="Proteomes" id="UP000624244"/>
    </source>
</evidence>
<sequence length="477" mass="53140">MAIEKNIDDAQSRLPQFSSGFTAINHGPVHREQLLTPESSAATSVRPNPASSRAISSPRRRHNPSVARYLGLGSIIEPDHLKNYAPQPARPDSPPVESGRKRVRRADDKIIQRSSRTREPPDRPAVSTPAPTLYGTQHSQATYDSNDSRSIMDNHALPQSYFAQPEVLHVTPMSTLDSETVRMNVQDAKKAPHVESSCLSLPDRGEDDVIGIYPDTDDSNVLCRNNDGITTTSDDYEFDMTDDELLILASGSDRTCFDIPHNVSNSPAKSCPTDNEQRHASDDCSENAPEEAPAINTSQHTHKKFVSPVTLSTRLLSVTGDGGSANARTPIVRPPFPKPARDRSPIIGLSSNVVLRTCFRVGEAINQSHQASKSGQQMLIELYARVLTSERTEKQQHFTFCDLFHAKPPYVKGTYDAVIWKVVPLFEYDSRRLMQQGRMCRCIGTMKRNGKDRFMVIHNIWEATWEDIEWVEGIVSV</sequence>
<evidence type="ECO:0000256" key="1">
    <source>
        <dbReference type="SAM" id="MobiDB-lite"/>
    </source>
</evidence>
<dbReference type="AlphaFoldDB" id="A0A8H5ZPM4"/>
<reference evidence="2" key="1">
    <citation type="submission" date="2019-11" db="EMBL/GenBank/DDBJ databases">
        <title>Bipolaris sorokiniana Genome sequencing.</title>
        <authorList>
            <person name="Wang H."/>
        </authorList>
    </citation>
    <scope>NUCLEOTIDE SEQUENCE</scope>
</reference>
<gene>
    <name evidence="2" type="ORF">GGP41_006904</name>
</gene>
<feature type="region of interest" description="Disordered" evidence="1">
    <location>
        <begin position="320"/>
        <end position="343"/>
    </location>
</feature>
<feature type="region of interest" description="Disordered" evidence="1">
    <location>
        <begin position="38"/>
        <end position="64"/>
    </location>
</feature>
<proteinExistence type="predicted"/>
<accession>A0A8H5ZPM4</accession>
<feature type="region of interest" description="Disordered" evidence="1">
    <location>
        <begin position="264"/>
        <end position="302"/>
    </location>
</feature>